<dbReference type="Proteomes" id="UP000636010">
    <property type="component" value="Unassembled WGS sequence"/>
</dbReference>
<gene>
    <name evidence="7" type="ORF">GCM10011506_19110</name>
</gene>
<dbReference type="CDD" id="cd01335">
    <property type="entry name" value="Radical_SAM"/>
    <property type="match status" value="1"/>
</dbReference>
<evidence type="ECO:0000256" key="4">
    <source>
        <dbReference type="ARBA" id="ARBA00023004"/>
    </source>
</evidence>
<feature type="domain" description="Radical SAM core" evidence="6">
    <location>
        <begin position="7"/>
        <end position="214"/>
    </location>
</feature>
<dbReference type="SUPFAM" id="SSF102114">
    <property type="entry name" value="Radical SAM enzymes"/>
    <property type="match status" value="1"/>
</dbReference>
<keyword evidence="4" id="KW-0408">Iron</keyword>
<dbReference type="InterPro" id="IPR050377">
    <property type="entry name" value="Radical_SAM_PqqE_MftC-like"/>
</dbReference>
<dbReference type="PANTHER" id="PTHR11228">
    <property type="entry name" value="RADICAL SAM DOMAIN PROTEIN"/>
    <property type="match status" value="1"/>
</dbReference>
<accession>A0ABQ1M2D2</accession>
<name>A0ABQ1M2D2_9BACT</name>
<dbReference type="SFLD" id="SFLDG01067">
    <property type="entry name" value="SPASM/twitch_domain_containing"/>
    <property type="match status" value="1"/>
</dbReference>
<dbReference type="Gene3D" id="3.20.20.70">
    <property type="entry name" value="Aldolase class I"/>
    <property type="match status" value="1"/>
</dbReference>
<dbReference type="SFLD" id="SFLDS00029">
    <property type="entry name" value="Radical_SAM"/>
    <property type="match status" value="1"/>
</dbReference>
<dbReference type="RefSeq" id="WP_188462734.1">
    <property type="nucleotide sequence ID" value="NZ_BAABHU010000005.1"/>
</dbReference>
<dbReference type="EMBL" id="BMEC01000005">
    <property type="protein sequence ID" value="GGC33825.1"/>
    <property type="molecule type" value="Genomic_DNA"/>
</dbReference>
<evidence type="ECO:0000256" key="1">
    <source>
        <dbReference type="ARBA" id="ARBA00001966"/>
    </source>
</evidence>
<keyword evidence="2" id="KW-0949">S-adenosyl-L-methionine</keyword>
<evidence type="ECO:0000256" key="2">
    <source>
        <dbReference type="ARBA" id="ARBA00022691"/>
    </source>
</evidence>
<organism evidence="7 8">
    <name type="scientific">Marivirga lumbricoides</name>
    <dbReference type="NCBI Taxonomy" id="1046115"/>
    <lineage>
        <taxon>Bacteria</taxon>
        <taxon>Pseudomonadati</taxon>
        <taxon>Bacteroidota</taxon>
        <taxon>Cytophagia</taxon>
        <taxon>Cytophagales</taxon>
        <taxon>Marivirgaceae</taxon>
        <taxon>Marivirga</taxon>
    </lineage>
</organism>
<comment type="cofactor">
    <cofactor evidence="1">
        <name>[4Fe-4S] cluster</name>
        <dbReference type="ChEBI" id="CHEBI:49883"/>
    </cofactor>
</comment>
<evidence type="ECO:0000313" key="8">
    <source>
        <dbReference type="Proteomes" id="UP000636010"/>
    </source>
</evidence>
<reference evidence="8" key="1">
    <citation type="journal article" date="2019" name="Int. J. Syst. Evol. Microbiol.">
        <title>The Global Catalogue of Microorganisms (GCM) 10K type strain sequencing project: providing services to taxonomists for standard genome sequencing and annotation.</title>
        <authorList>
            <consortium name="The Broad Institute Genomics Platform"/>
            <consortium name="The Broad Institute Genome Sequencing Center for Infectious Disease"/>
            <person name="Wu L."/>
            <person name="Ma J."/>
        </authorList>
    </citation>
    <scope>NUCLEOTIDE SEQUENCE [LARGE SCALE GENOMIC DNA]</scope>
    <source>
        <strain evidence="8">CGMCC 1.10832</strain>
    </source>
</reference>
<keyword evidence="3" id="KW-0479">Metal-binding</keyword>
<dbReference type="PANTHER" id="PTHR11228:SF7">
    <property type="entry name" value="PQQA PEPTIDE CYCLASE"/>
    <property type="match status" value="1"/>
</dbReference>
<proteinExistence type="predicted"/>
<keyword evidence="5" id="KW-0411">Iron-sulfur</keyword>
<dbReference type="Pfam" id="PF04055">
    <property type="entry name" value="Radical_SAM"/>
    <property type="match status" value="1"/>
</dbReference>
<keyword evidence="8" id="KW-1185">Reference proteome</keyword>
<dbReference type="InterPro" id="IPR007197">
    <property type="entry name" value="rSAM"/>
</dbReference>
<evidence type="ECO:0000313" key="7">
    <source>
        <dbReference type="EMBL" id="GGC33825.1"/>
    </source>
</evidence>
<evidence type="ECO:0000256" key="3">
    <source>
        <dbReference type="ARBA" id="ARBA00022723"/>
    </source>
</evidence>
<comment type="caution">
    <text evidence="7">The sequence shown here is derived from an EMBL/GenBank/DDBJ whole genome shotgun (WGS) entry which is preliminary data.</text>
</comment>
<sequence length="325" mass="36857">MNESKDYTDYYQIYWAFTQLCNDQCIHCYNNSGPKGERISKDDCLAIVENLPNGLQKLILSGGEPLAEKQLLYSILEAVQVKYSGNINVALQFNGDLLTVEILQKLMKLGVNHFSIASIDRYHKKQGERKDALAELFESQGISLKAGQPTTSKTEALKRKTNLTYSFFGANEEMWLGGNWARGRAMEHNIWKQDGEHNFCAIHSGAIGFMEPPKEDIIQELSIQLWKVNPCCPGTVTPMGDARKEKIADIVQKMSKHEIMKKLNQGNIYAIGESIGISEEYGRKRAKELKNVCLWCDEFFTKHYDMATQKANGINMNNQNNTITR</sequence>
<dbReference type="InterPro" id="IPR013785">
    <property type="entry name" value="Aldolase_TIM"/>
</dbReference>
<protein>
    <recommendedName>
        <fullName evidence="6">Radical SAM core domain-containing protein</fullName>
    </recommendedName>
</protein>
<dbReference type="PROSITE" id="PS51918">
    <property type="entry name" value="RADICAL_SAM"/>
    <property type="match status" value="1"/>
</dbReference>
<evidence type="ECO:0000256" key="5">
    <source>
        <dbReference type="ARBA" id="ARBA00023014"/>
    </source>
</evidence>
<evidence type="ECO:0000259" key="6">
    <source>
        <dbReference type="PROSITE" id="PS51918"/>
    </source>
</evidence>
<dbReference type="InterPro" id="IPR058240">
    <property type="entry name" value="rSAM_sf"/>
</dbReference>